<evidence type="ECO:0000313" key="1">
    <source>
        <dbReference type="EMBL" id="PSB23725.1"/>
    </source>
</evidence>
<name>A0A2T1DTB9_9CYAN</name>
<protein>
    <recommendedName>
        <fullName evidence="3">Amidase domain-containing protein</fullName>
    </recommendedName>
</protein>
<dbReference type="RefSeq" id="WP_106260848.1">
    <property type="nucleotide sequence ID" value="NZ_CAWNSW010000143.1"/>
</dbReference>
<dbReference type="EMBL" id="PVWK01000159">
    <property type="protein sequence ID" value="PSB23725.1"/>
    <property type="molecule type" value="Genomic_DNA"/>
</dbReference>
<reference evidence="2" key="1">
    <citation type="submission" date="2018-02" db="EMBL/GenBank/DDBJ databases">
        <authorList>
            <person name="Moore K."/>
            <person name="Momper L."/>
        </authorList>
    </citation>
    <scope>NUCLEOTIDE SEQUENCE [LARGE SCALE GENOMIC DNA]</scope>
    <source>
        <strain evidence="2">ULC18</strain>
    </source>
</reference>
<evidence type="ECO:0008006" key="3">
    <source>
        <dbReference type="Google" id="ProtNLM"/>
    </source>
</evidence>
<reference evidence="1 2" key="2">
    <citation type="submission" date="2018-03" db="EMBL/GenBank/DDBJ databases">
        <title>The ancient ancestry and fast evolution of plastids.</title>
        <authorList>
            <person name="Moore K.R."/>
            <person name="Magnabosco C."/>
            <person name="Momper L."/>
            <person name="Gold D.A."/>
            <person name="Bosak T."/>
            <person name="Fournier G.P."/>
        </authorList>
    </citation>
    <scope>NUCLEOTIDE SEQUENCE [LARGE SCALE GENOMIC DNA]</scope>
    <source>
        <strain evidence="1 2">ULC18</strain>
    </source>
</reference>
<dbReference type="Proteomes" id="UP000239576">
    <property type="component" value="Unassembled WGS sequence"/>
</dbReference>
<evidence type="ECO:0000313" key="2">
    <source>
        <dbReference type="Proteomes" id="UP000239576"/>
    </source>
</evidence>
<sequence>MLDSFIPVAFAVAPNPLGLPSNLKLTTIPIDAYTCFELWMPTANGTLLPEEAMLLRGDRARLEDICAKLTDFMGATLASSTASNHTEPSVQTPTHNWGAIRRKLYEAGADFDAIGVTYLPQVIYPSLDQESGLPAWTLQQSGWSISFLTLHPIATGFRSDALPLTATIAFGQSITKRLQAVPVVTSQTCLHGR</sequence>
<proteinExistence type="predicted"/>
<gene>
    <name evidence="1" type="ORF">C7B82_29780</name>
</gene>
<organism evidence="1 2">
    <name type="scientific">Stenomitos frigidus ULC18</name>
    <dbReference type="NCBI Taxonomy" id="2107698"/>
    <lineage>
        <taxon>Bacteria</taxon>
        <taxon>Bacillati</taxon>
        <taxon>Cyanobacteriota</taxon>
        <taxon>Cyanophyceae</taxon>
        <taxon>Leptolyngbyales</taxon>
        <taxon>Leptolyngbyaceae</taxon>
        <taxon>Stenomitos</taxon>
    </lineage>
</organism>
<comment type="caution">
    <text evidence="1">The sequence shown here is derived from an EMBL/GenBank/DDBJ whole genome shotgun (WGS) entry which is preliminary data.</text>
</comment>
<keyword evidence="2" id="KW-1185">Reference proteome</keyword>
<accession>A0A2T1DTB9</accession>
<dbReference type="AlphaFoldDB" id="A0A2T1DTB9"/>
<dbReference type="OrthoDB" id="582397at2"/>